<comment type="caution">
    <text evidence="8">The sequence shown here is derived from an EMBL/GenBank/DDBJ whole genome shotgun (WGS) entry which is preliminary data.</text>
</comment>
<evidence type="ECO:0000313" key="9">
    <source>
        <dbReference type="Proteomes" id="UP000284379"/>
    </source>
</evidence>
<dbReference type="GO" id="GO:0003908">
    <property type="term" value="F:methylated-DNA-[protein]-cysteine S-methyltransferase activity"/>
    <property type="evidence" value="ECO:0007669"/>
    <property type="project" value="UniProtKB-EC"/>
</dbReference>
<evidence type="ECO:0000256" key="6">
    <source>
        <dbReference type="ARBA" id="ARBA00049348"/>
    </source>
</evidence>
<dbReference type="PANTHER" id="PTHR42942:SF1">
    <property type="entry name" value="ALKYLTRANSFERASE-LIKE PROTEIN 1"/>
    <property type="match status" value="1"/>
</dbReference>
<protein>
    <submittedName>
        <fullName evidence="8">MGMT family protein</fullName>
    </submittedName>
</protein>
<sequence>MKDYKVGKETMSDAFCREVYAVVRDIPAGKVISYGEIAALLGKPQCSRMVGRSLKQVPLDLNLPCHRVVNAQGRLVPGWEEQRTLLQLEGVCFKKSGNVDMARCLWKYDEIR</sequence>
<dbReference type="Gene3D" id="1.10.10.10">
    <property type="entry name" value="Winged helix-like DNA-binding domain superfamily/Winged helix DNA-binding domain"/>
    <property type="match status" value="1"/>
</dbReference>
<accession>A0A413VYM0</accession>
<dbReference type="PANTHER" id="PTHR42942">
    <property type="entry name" value="6-O-METHYLGUANINE DNA METHYLTRANSFERASE"/>
    <property type="match status" value="1"/>
</dbReference>
<dbReference type="RefSeq" id="WP_025867002.1">
    <property type="nucleotide sequence ID" value="NZ_CABJFV010000001.1"/>
</dbReference>
<evidence type="ECO:0000256" key="4">
    <source>
        <dbReference type="ARBA" id="ARBA00022763"/>
    </source>
</evidence>
<dbReference type="InterPro" id="IPR014048">
    <property type="entry name" value="MethylDNA_cys_MeTrfase_DNA-bd"/>
</dbReference>
<name>A0A413VYM0_9BACE</name>
<evidence type="ECO:0000256" key="5">
    <source>
        <dbReference type="ARBA" id="ARBA00023204"/>
    </source>
</evidence>
<reference evidence="8 9" key="1">
    <citation type="submission" date="2018-08" db="EMBL/GenBank/DDBJ databases">
        <title>A genome reference for cultivated species of the human gut microbiota.</title>
        <authorList>
            <person name="Zou Y."/>
            <person name="Xue W."/>
            <person name="Luo G."/>
        </authorList>
    </citation>
    <scope>NUCLEOTIDE SEQUENCE [LARGE SCALE GENOMIC DNA]</scope>
    <source>
        <strain evidence="8 9">AM40-30BH</strain>
    </source>
</reference>
<dbReference type="GO" id="GO:0032259">
    <property type="term" value="P:methylation"/>
    <property type="evidence" value="ECO:0007669"/>
    <property type="project" value="UniProtKB-KW"/>
</dbReference>
<evidence type="ECO:0000313" key="8">
    <source>
        <dbReference type="EMBL" id="RHB38674.1"/>
    </source>
</evidence>
<dbReference type="Proteomes" id="UP000284379">
    <property type="component" value="Unassembled WGS sequence"/>
</dbReference>
<dbReference type="InterPro" id="IPR001497">
    <property type="entry name" value="MethylDNA_cys_MeTrfase_AS"/>
</dbReference>
<keyword evidence="4" id="KW-0227">DNA damage</keyword>
<evidence type="ECO:0000256" key="2">
    <source>
        <dbReference type="ARBA" id="ARBA00022603"/>
    </source>
</evidence>
<comment type="catalytic activity">
    <reaction evidence="6">
        <text>a 6-O-methyl-2'-deoxyguanosine in DNA + L-cysteinyl-[protein] = S-methyl-L-cysteinyl-[protein] + a 2'-deoxyguanosine in DNA</text>
        <dbReference type="Rhea" id="RHEA:24000"/>
        <dbReference type="Rhea" id="RHEA-COMP:10131"/>
        <dbReference type="Rhea" id="RHEA-COMP:10132"/>
        <dbReference type="Rhea" id="RHEA-COMP:11367"/>
        <dbReference type="Rhea" id="RHEA-COMP:11368"/>
        <dbReference type="ChEBI" id="CHEBI:29950"/>
        <dbReference type="ChEBI" id="CHEBI:82612"/>
        <dbReference type="ChEBI" id="CHEBI:85445"/>
        <dbReference type="ChEBI" id="CHEBI:85448"/>
        <dbReference type="EC" id="2.1.1.63"/>
    </reaction>
</comment>
<gene>
    <name evidence="8" type="ORF">DW888_02405</name>
</gene>
<keyword evidence="2" id="KW-0489">Methyltransferase</keyword>
<evidence type="ECO:0000256" key="1">
    <source>
        <dbReference type="ARBA" id="ARBA00001286"/>
    </source>
</evidence>
<dbReference type="GeneID" id="69503191"/>
<dbReference type="NCBIfam" id="TIGR00589">
    <property type="entry name" value="ogt"/>
    <property type="match status" value="1"/>
</dbReference>
<dbReference type="SUPFAM" id="SSF46767">
    <property type="entry name" value="Methylated DNA-protein cysteine methyltransferase, C-terminal domain"/>
    <property type="match status" value="1"/>
</dbReference>
<dbReference type="InterPro" id="IPR036217">
    <property type="entry name" value="MethylDNA_cys_MeTrfase_DNAb"/>
</dbReference>
<proteinExistence type="predicted"/>
<organism evidence="8 9">
    <name type="scientific">Bacteroides nordii</name>
    <dbReference type="NCBI Taxonomy" id="291645"/>
    <lineage>
        <taxon>Bacteria</taxon>
        <taxon>Pseudomonadati</taxon>
        <taxon>Bacteroidota</taxon>
        <taxon>Bacteroidia</taxon>
        <taxon>Bacteroidales</taxon>
        <taxon>Bacteroidaceae</taxon>
        <taxon>Bacteroides</taxon>
    </lineage>
</organism>
<dbReference type="GO" id="GO:0006281">
    <property type="term" value="P:DNA repair"/>
    <property type="evidence" value="ECO:0007669"/>
    <property type="project" value="UniProtKB-KW"/>
</dbReference>
<dbReference type="EMBL" id="QSGO01000001">
    <property type="protein sequence ID" value="RHB38674.1"/>
    <property type="molecule type" value="Genomic_DNA"/>
</dbReference>
<dbReference type="PROSITE" id="PS00374">
    <property type="entry name" value="MGMT"/>
    <property type="match status" value="1"/>
</dbReference>
<keyword evidence="5" id="KW-0234">DNA repair</keyword>
<dbReference type="CDD" id="cd06445">
    <property type="entry name" value="ATase"/>
    <property type="match status" value="1"/>
</dbReference>
<dbReference type="AlphaFoldDB" id="A0A413VYM0"/>
<dbReference type="InterPro" id="IPR036388">
    <property type="entry name" value="WH-like_DNA-bd_sf"/>
</dbReference>
<feature type="domain" description="Methylated-DNA-[protein]-cysteine S-methyltransferase DNA binding" evidence="7">
    <location>
        <begin position="15"/>
        <end position="91"/>
    </location>
</feature>
<comment type="catalytic activity">
    <reaction evidence="1">
        <text>a 4-O-methyl-thymidine in DNA + L-cysteinyl-[protein] = a thymidine in DNA + S-methyl-L-cysteinyl-[protein]</text>
        <dbReference type="Rhea" id="RHEA:53428"/>
        <dbReference type="Rhea" id="RHEA-COMP:10131"/>
        <dbReference type="Rhea" id="RHEA-COMP:10132"/>
        <dbReference type="Rhea" id="RHEA-COMP:13555"/>
        <dbReference type="Rhea" id="RHEA-COMP:13556"/>
        <dbReference type="ChEBI" id="CHEBI:29950"/>
        <dbReference type="ChEBI" id="CHEBI:82612"/>
        <dbReference type="ChEBI" id="CHEBI:137386"/>
        <dbReference type="ChEBI" id="CHEBI:137387"/>
        <dbReference type="EC" id="2.1.1.63"/>
    </reaction>
</comment>
<evidence type="ECO:0000256" key="3">
    <source>
        <dbReference type="ARBA" id="ARBA00022679"/>
    </source>
</evidence>
<dbReference type="InterPro" id="IPR052520">
    <property type="entry name" value="ATL_DNA_repair"/>
</dbReference>
<evidence type="ECO:0000259" key="7">
    <source>
        <dbReference type="Pfam" id="PF01035"/>
    </source>
</evidence>
<keyword evidence="3" id="KW-0808">Transferase</keyword>
<dbReference type="Pfam" id="PF01035">
    <property type="entry name" value="DNA_binding_1"/>
    <property type="match status" value="1"/>
</dbReference>